<feature type="region of interest" description="Disordered" evidence="1">
    <location>
        <begin position="1"/>
        <end position="108"/>
    </location>
</feature>
<protein>
    <submittedName>
        <fullName evidence="3">Uncharacterized protein</fullName>
    </submittedName>
</protein>
<feature type="compositionally biased region" description="Low complexity" evidence="1">
    <location>
        <begin position="250"/>
        <end position="261"/>
    </location>
</feature>
<gene>
    <name evidence="3" type="primary">LOC139083094</name>
</gene>
<dbReference type="RefSeq" id="XP_070474194.1">
    <property type="nucleotide sequence ID" value="XM_070618093.1"/>
</dbReference>
<evidence type="ECO:0000313" key="3">
    <source>
        <dbReference type="RefSeq" id="XP_070474194.1"/>
    </source>
</evidence>
<reference evidence="3" key="2">
    <citation type="submission" date="2025-08" db="UniProtKB">
        <authorList>
            <consortium name="RefSeq"/>
        </authorList>
    </citation>
    <scope>IDENTIFICATION</scope>
    <source>
        <tissue evidence="3">Blood</tissue>
    </source>
</reference>
<sequence length="290" mass="30898">MPGKIPTRVPVRYSSAQVKGSRIDRQLTGAKIHEPEPGAASEGRRRGQSGLAPAKGTVRAAKFTQRKEGGGGPGKREAAPQPGSRALLRGAPPARVVGASNPRTHLRGDAKTRLAVCLARSGAPSEMRALQTQTPKATTAARSSPALLALPIPDAADLLHAEKRRGLVFQGLSSLPCPTRPATRFERQESQDSACRCPQSPVPKEKMWEVPGGNWRTERLPFGSLARGSDRALGDPQSPSTANPSSCFSTRGRTAPRPAARSWSSVATPRRPGGEGKAWDREDTEKFEAE</sequence>
<dbReference type="GeneID" id="139083094"/>
<organism evidence="2 3">
    <name type="scientific">Equus przewalskii</name>
    <name type="common">Przewalski's horse</name>
    <name type="synonym">Equus caballus przewalskii</name>
    <dbReference type="NCBI Taxonomy" id="9798"/>
    <lineage>
        <taxon>Eukaryota</taxon>
        <taxon>Metazoa</taxon>
        <taxon>Chordata</taxon>
        <taxon>Craniata</taxon>
        <taxon>Vertebrata</taxon>
        <taxon>Euteleostomi</taxon>
        <taxon>Mammalia</taxon>
        <taxon>Eutheria</taxon>
        <taxon>Laurasiatheria</taxon>
        <taxon>Perissodactyla</taxon>
        <taxon>Equidae</taxon>
        <taxon>Equus</taxon>
    </lineage>
</organism>
<proteinExistence type="predicted"/>
<reference evidence="2" key="1">
    <citation type="submission" date="2025-05" db="UniProtKB">
        <authorList>
            <consortium name="RefSeq"/>
        </authorList>
    </citation>
    <scope>NUCLEOTIDE SEQUENCE [LARGE SCALE GENOMIC DNA]</scope>
</reference>
<feature type="compositionally biased region" description="Basic and acidic residues" evidence="1">
    <location>
        <begin position="272"/>
        <end position="290"/>
    </location>
</feature>
<feature type="compositionally biased region" description="Basic and acidic residues" evidence="1">
    <location>
        <begin position="65"/>
        <end position="78"/>
    </location>
</feature>
<feature type="compositionally biased region" description="Basic and acidic residues" evidence="1">
    <location>
        <begin position="21"/>
        <end position="36"/>
    </location>
</feature>
<name>A0ABM4PAH1_EQUPR</name>
<feature type="region of interest" description="Disordered" evidence="1">
    <location>
        <begin position="172"/>
        <end position="290"/>
    </location>
</feature>
<evidence type="ECO:0000313" key="2">
    <source>
        <dbReference type="Proteomes" id="UP001652662"/>
    </source>
</evidence>
<dbReference type="Proteomes" id="UP001652662">
    <property type="component" value="Chromosome 1"/>
</dbReference>
<feature type="compositionally biased region" description="Polar residues" evidence="1">
    <location>
        <begin position="237"/>
        <end position="249"/>
    </location>
</feature>
<evidence type="ECO:0000256" key="1">
    <source>
        <dbReference type="SAM" id="MobiDB-lite"/>
    </source>
</evidence>
<keyword evidence="2" id="KW-1185">Reference proteome</keyword>
<feature type="region of interest" description="Disordered" evidence="1">
    <location>
        <begin position="123"/>
        <end position="142"/>
    </location>
</feature>
<accession>A0ABM4PAH1</accession>